<dbReference type="RefSeq" id="WP_133108276.1">
    <property type="nucleotide sequence ID" value="NZ_SMNA01000006.1"/>
</dbReference>
<evidence type="ECO:0000313" key="2">
    <source>
        <dbReference type="Proteomes" id="UP000504882"/>
    </source>
</evidence>
<comment type="caution">
    <text evidence="1">The sequence shown here is derived from an EMBL/GenBank/DDBJ whole genome shotgun (WGS) entry which is preliminary data.</text>
</comment>
<organism evidence="1 2">
    <name type="scientific">Occultella glacieicola</name>
    <dbReference type="NCBI Taxonomy" id="2518684"/>
    <lineage>
        <taxon>Bacteria</taxon>
        <taxon>Bacillati</taxon>
        <taxon>Actinomycetota</taxon>
        <taxon>Actinomycetes</taxon>
        <taxon>Micrococcales</taxon>
        <taxon>Ruaniaceae</taxon>
        <taxon>Occultella</taxon>
    </lineage>
</organism>
<dbReference type="Proteomes" id="UP000504882">
    <property type="component" value="Unassembled WGS sequence"/>
</dbReference>
<dbReference type="InterPro" id="IPR033469">
    <property type="entry name" value="CYTH-like_dom_sf"/>
</dbReference>
<proteinExistence type="predicted"/>
<gene>
    <name evidence="1" type="ORF">EXU48_14005</name>
</gene>
<protein>
    <submittedName>
        <fullName evidence="1">Adenylate cyclase</fullName>
    </submittedName>
</protein>
<dbReference type="Gene3D" id="2.40.320.10">
    <property type="entry name" value="Hypothetical Protein Pfu-838710-001"/>
    <property type="match status" value="1"/>
</dbReference>
<reference evidence="1 2" key="1">
    <citation type="submission" date="2019-03" db="EMBL/GenBank/DDBJ databases">
        <title>Genomic features of bacteria from cold environments.</title>
        <authorList>
            <person name="Shen L."/>
        </authorList>
    </citation>
    <scope>NUCLEOTIDE SEQUENCE [LARGE SCALE GENOMIC DNA]</scope>
    <source>
        <strain evidence="2">T3246-1</strain>
    </source>
</reference>
<name>A0ABY2E257_9MICO</name>
<sequence>MSDTMQAKESRRAKPLSPEQLGELLPLMKGADTVELKLSVPDDNRRSTVAALRMDPLDSQIRQVMFFDTPDLALNRSGVVVRARRVQGRDGDTVVKLRPVVPQELPPVWRESTSVGVEVDAMPGGFVCSASVKAKRDDGAVKAVFAGTGSVRKLLSKEQRAFFADHAPDGLAPDALTRLGPINVLKLKFTPEGLGRRLVAELWLYPDGTRLLELSTKCLPHEAFEVAAEVKVFLAAHGVDLLAEQQTKTRTALDFYAAELAAGSETATATVEPR</sequence>
<evidence type="ECO:0000313" key="1">
    <source>
        <dbReference type="EMBL" id="TDE92646.1"/>
    </source>
</evidence>
<dbReference type="SUPFAM" id="SSF55154">
    <property type="entry name" value="CYTH-like phosphatases"/>
    <property type="match status" value="1"/>
</dbReference>
<dbReference type="EMBL" id="SMNA01000006">
    <property type="protein sequence ID" value="TDE92646.1"/>
    <property type="molecule type" value="Genomic_DNA"/>
</dbReference>
<keyword evidence="2" id="KW-1185">Reference proteome</keyword>
<accession>A0ABY2E257</accession>